<organism evidence="2 3">
    <name type="scientific">Puccinia graminis f. sp. tritici</name>
    <dbReference type="NCBI Taxonomy" id="56615"/>
    <lineage>
        <taxon>Eukaryota</taxon>
        <taxon>Fungi</taxon>
        <taxon>Dikarya</taxon>
        <taxon>Basidiomycota</taxon>
        <taxon>Pucciniomycotina</taxon>
        <taxon>Pucciniomycetes</taxon>
        <taxon>Pucciniales</taxon>
        <taxon>Pucciniaceae</taxon>
        <taxon>Puccinia</taxon>
    </lineage>
</organism>
<evidence type="ECO:0000313" key="2">
    <source>
        <dbReference type="EMBL" id="KAA1095206.1"/>
    </source>
</evidence>
<feature type="region of interest" description="Disordered" evidence="1">
    <location>
        <begin position="1"/>
        <end position="24"/>
    </location>
</feature>
<evidence type="ECO:0000313" key="3">
    <source>
        <dbReference type="Proteomes" id="UP000324748"/>
    </source>
</evidence>
<keyword evidence="3" id="KW-1185">Reference proteome</keyword>
<feature type="compositionally biased region" description="Polar residues" evidence="1">
    <location>
        <begin position="1"/>
        <end position="16"/>
    </location>
</feature>
<dbReference type="Proteomes" id="UP000324748">
    <property type="component" value="Unassembled WGS sequence"/>
</dbReference>
<protein>
    <submittedName>
        <fullName evidence="2">Uncharacterized protein</fullName>
    </submittedName>
</protein>
<feature type="compositionally biased region" description="Basic and acidic residues" evidence="1">
    <location>
        <begin position="85"/>
        <end position="100"/>
    </location>
</feature>
<dbReference type="OrthoDB" id="10363178at2759"/>
<name>A0A5B0P2N7_PUCGR</name>
<accession>A0A5B0P2N7</accession>
<feature type="region of interest" description="Disordered" evidence="1">
    <location>
        <begin position="85"/>
        <end position="108"/>
    </location>
</feature>
<reference evidence="2 3" key="1">
    <citation type="submission" date="2019-05" db="EMBL/GenBank/DDBJ databases">
        <title>Emergence of the Ug99 lineage of the wheat stem rust pathogen through somatic hybridization.</title>
        <authorList>
            <person name="Li F."/>
            <person name="Upadhyaya N.M."/>
            <person name="Sperschneider J."/>
            <person name="Matny O."/>
            <person name="Nguyen-Phuc H."/>
            <person name="Mago R."/>
            <person name="Raley C."/>
            <person name="Miller M.E."/>
            <person name="Silverstein K.A.T."/>
            <person name="Henningsen E."/>
            <person name="Hirsch C.D."/>
            <person name="Visser B."/>
            <person name="Pretorius Z.A."/>
            <person name="Steffenson B.J."/>
            <person name="Schwessinger B."/>
            <person name="Dodds P.N."/>
            <person name="Figueroa M."/>
        </authorList>
    </citation>
    <scope>NUCLEOTIDE SEQUENCE [LARGE SCALE GENOMIC DNA]</scope>
    <source>
        <strain evidence="2">21-0</strain>
    </source>
</reference>
<comment type="caution">
    <text evidence="2">The sequence shown here is derived from an EMBL/GenBank/DDBJ whole genome shotgun (WGS) entry which is preliminary data.</text>
</comment>
<proteinExistence type="predicted"/>
<gene>
    <name evidence="2" type="ORF">PGT21_036576</name>
</gene>
<dbReference type="EMBL" id="VSWC01000079">
    <property type="protein sequence ID" value="KAA1095206.1"/>
    <property type="molecule type" value="Genomic_DNA"/>
</dbReference>
<dbReference type="AlphaFoldDB" id="A0A5B0P2N7"/>
<evidence type="ECO:0000256" key="1">
    <source>
        <dbReference type="SAM" id="MobiDB-lite"/>
    </source>
</evidence>
<sequence>MDPDQESSLSQVSRSPSKIPWCNPPSQYFPKPYHPKSSSLNIQGKSANLTVNIKNGPSINLDNSGGAIHAHVLLHRPTHNVGYDLKAKRADEEPSLEAKGEGGGNQHQ</sequence>